<organism evidence="2 3">
    <name type="scientific">Staphylococcus aureus</name>
    <dbReference type="NCBI Taxonomy" id="1280"/>
    <lineage>
        <taxon>Bacteria</taxon>
        <taxon>Bacillati</taxon>
        <taxon>Bacillota</taxon>
        <taxon>Bacilli</taxon>
        <taxon>Bacillales</taxon>
        <taxon>Staphylococcaceae</taxon>
        <taxon>Staphylococcus</taxon>
    </lineage>
</organism>
<sequence>MISKFPYGGVSTFMGLLTKLSILIYYHNQTIIKTILKIIFIRNNATQ</sequence>
<gene>
    <name evidence="2" type="ORF">BN1321_90009</name>
</gene>
<evidence type="ECO:0000256" key="1">
    <source>
        <dbReference type="SAM" id="Phobius"/>
    </source>
</evidence>
<dbReference type="Proteomes" id="UP000039437">
    <property type="component" value="Unassembled WGS sequence"/>
</dbReference>
<name>A0A0U1MXW6_STAAU</name>
<protein>
    <submittedName>
        <fullName evidence="2">Uncharacterized protein</fullName>
    </submittedName>
</protein>
<evidence type="ECO:0000313" key="3">
    <source>
        <dbReference type="Proteomes" id="UP000039437"/>
    </source>
</evidence>
<accession>A0A0U1MXW6</accession>
<keyword evidence="1" id="KW-0812">Transmembrane</keyword>
<reference evidence="2 3" key="1">
    <citation type="submission" date="2015-04" db="EMBL/GenBank/DDBJ databases">
        <authorList>
            <person name="Syromyatnikov M.Y."/>
            <person name="Popov V.N."/>
        </authorList>
    </citation>
    <scope>NUCLEOTIDE SEQUENCE [LARGE SCALE GENOMIC DNA]</scope>
    <source>
        <strain evidence="2 3">AH1</strain>
    </source>
</reference>
<keyword evidence="1" id="KW-1133">Transmembrane helix</keyword>
<feature type="transmembrane region" description="Helical" evidence="1">
    <location>
        <begin position="6"/>
        <end position="26"/>
    </location>
</feature>
<dbReference type="EMBL" id="CVOQ01000068">
    <property type="protein sequence ID" value="CRI23740.1"/>
    <property type="molecule type" value="Genomic_DNA"/>
</dbReference>
<dbReference type="AlphaFoldDB" id="A0A0U1MXW6"/>
<proteinExistence type="predicted"/>
<keyword evidence="1" id="KW-0472">Membrane</keyword>
<evidence type="ECO:0000313" key="2">
    <source>
        <dbReference type="EMBL" id="CRI23740.1"/>
    </source>
</evidence>